<dbReference type="CDD" id="cd03354">
    <property type="entry name" value="LbH_SAT"/>
    <property type="match status" value="1"/>
</dbReference>
<evidence type="ECO:0000256" key="6">
    <source>
        <dbReference type="ARBA" id="ARBA00022679"/>
    </source>
</evidence>
<dbReference type="InterPro" id="IPR042122">
    <property type="entry name" value="Ser_AcTrfase_N_sf"/>
</dbReference>
<evidence type="ECO:0000256" key="3">
    <source>
        <dbReference type="ARBA" id="ARBA00013266"/>
    </source>
</evidence>
<dbReference type="OrthoDB" id="9801456at2"/>
<dbReference type="Gene3D" id="2.160.10.10">
    <property type="entry name" value="Hexapeptide repeat proteins"/>
    <property type="match status" value="1"/>
</dbReference>
<dbReference type="GO" id="GO:0005737">
    <property type="term" value="C:cytoplasm"/>
    <property type="evidence" value="ECO:0007669"/>
    <property type="project" value="InterPro"/>
</dbReference>
<dbReference type="EMBL" id="FOEN01000002">
    <property type="protein sequence ID" value="SEP77437.1"/>
    <property type="molecule type" value="Genomic_DNA"/>
</dbReference>
<dbReference type="AlphaFoldDB" id="A0A1H9ALT6"/>
<keyword evidence="7" id="KW-0677">Repeat</keyword>
<accession>A0A1H9ALT6</accession>
<sequence length="176" mass="19412">MKANKQKWKELAHYIMANDPANPSYREVVQLYPGFKAIKNHEPAHRAYLKGRHFLARKLSERNRHQTGIEIHPGAELGDNIFIDHGMGVVIGETAIVGDRVKMYHGVTLGGLHGHAGEKRHPTIEHDVEIGAHAILLGDITIGHHSKIGAAAVVLEDVPPYSTVVGVPGRVIHRHK</sequence>
<keyword evidence="6 11" id="KW-0808">Transferase</keyword>
<dbReference type="GO" id="GO:0009001">
    <property type="term" value="F:serine O-acetyltransferase activity"/>
    <property type="evidence" value="ECO:0007669"/>
    <property type="project" value="UniProtKB-EC"/>
</dbReference>
<comment type="similarity">
    <text evidence="2 11">Belongs to the transferase hexapeptide repeat family.</text>
</comment>
<organism evidence="12 13">
    <name type="scientific">Ignavigranum ruoffiae</name>
    <dbReference type="NCBI Taxonomy" id="89093"/>
    <lineage>
        <taxon>Bacteria</taxon>
        <taxon>Bacillati</taxon>
        <taxon>Bacillota</taxon>
        <taxon>Bacilli</taxon>
        <taxon>Lactobacillales</taxon>
        <taxon>Aerococcaceae</taxon>
        <taxon>Ignavigranum</taxon>
    </lineage>
</organism>
<dbReference type="PIRSF" id="PIRSF000441">
    <property type="entry name" value="CysE"/>
    <property type="match status" value="1"/>
</dbReference>
<dbReference type="InterPro" id="IPR053376">
    <property type="entry name" value="Serine_acetyltransferase"/>
</dbReference>
<dbReference type="RefSeq" id="WP_092570325.1">
    <property type="nucleotide sequence ID" value="NZ_FOEN01000002.1"/>
</dbReference>
<proteinExistence type="inferred from homology"/>
<comment type="catalytic activity">
    <reaction evidence="10 11">
        <text>L-serine + acetyl-CoA = O-acetyl-L-serine + CoA</text>
        <dbReference type="Rhea" id="RHEA:24560"/>
        <dbReference type="ChEBI" id="CHEBI:33384"/>
        <dbReference type="ChEBI" id="CHEBI:57287"/>
        <dbReference type="ChEBI" id="CHEBI:57288"/>
        <dbReference type="ChEBI" id="CHEBI:58340"/>
        <dbReference type="EC" id="2.3.1.30"/>
    </reaction>
</comment>
<dbReference type="InterPro" id="IPR045304">
    <property type="entry name" value="LbH_SAT"/>
</dbReference>
<dbReference type="InterPro" id="IPR011004">
    <property type="entry name" value="Trimer_LpxA-like_sf"/>
</dbReference>
<dbReference type="PANTHER" id="PTHR42811">
    <property type="entry name" value="SERINE ACETYLTRANSFERASE"/>
    <property type="match status" value="1"/>
</dbReference>
<evidence type="ECO:0000256" key="11">
    <source>
        <dbReference type="PIRNR" id="PIRNR000441"/>
    </source>
</evidence>
<keyword evidence="8" id="KW-0198">Cysteine biosynthesis</keyword>
<dbReference type="FunFam" id="2.160.10.10:FF:000007">
    <property type="entry name" value="Serine acetyltransferase"/>
    <property type="match status" value="1"/>
</dbReference>
<evidence type="ECO:0000256" key="7">
    <source>
        <dbReference type="ARBA" id="ARBA00022737"/>
    </source>
</evidence>
<gene>
    <name evidence="12" type="ORF">SAMN04488558_10211</name>
</gene>
<evidence type="ECO:0000256" key="9">
    <source>
        <dbReference type="ARBA" id="ARBA00023315"/>
    </source>
</evidence>
<dbReference type="InterPro" id="IPR001451">
    <property type="entry name" value="Hexapep"/>
</dbReference>
<keyword evidence="9 11" id="KW-0012">Acyltransferase</keyword>
<dbReference type="InterPro" id="IPR018357">
    <property type="entry name" value="Hexapep_transf_CS"/>
</dbReference>
<dbReference type="Proteomes" id="UP000198833">
    <property type="component" value="Unassembled WGS sequence"/>
</dbReference>
<dbReference type="Gene3D" id="1.10.3130.10">
    <property type="entry name" value="serine acetyltransferase, domain 1"/>
    <property type="match status" value="1"/>
</dbReference>
<dbReference type="NCBIfam" id="NF041874">
    <property type="entry name" value="EPS_EpsC"/>
    <property type="match status" value="1"/>
</dbReference>
<comment type="pathway">
    <text evidence="1">Amino-acid biosynthesis; L-cysteine biosynthesis; L-cysteine from L-serine: step 1/2.</text>
</comment>
<keyword evidence="5" id="KW-0028">Amino-acid biosynthesis</keyword>
<dbReference type="GO" id="GO:0006535">
    <property type="term" value="P:cysteine biosynthetic process from serine"/>
    <property type="evidence" value="ECO:0007669"/>
    <property type="project" value="InterPro"/>
</dbReference>
<evidence type="ECO:0000256" key="5">
    <source>
        <dbReference type="ARBA" id="ARBA00022605"/>
    </source>
</evidence>
<dbReference type="Pfam" id="PF00132">
    <property type="entry name" value="Hexapep"/>
    <property type="match status" value="1"/>
</dbReference>
<evidence type="ECO:0000313" key="12">
    <source>
        <dbReference type="EMBL" id="SEP77437.1"/>
    </source>
</evidence>
<evidence type="ECO:0000313" key="13">
    <source>
        <dbReference type="Proteomes" id="UP000198833"/>
    </source>
</evidence>
<dbReference type="InterPro" id="IPR005881">
    <property type="entry name" value="Ser_O-AcTrfase"/>
</dbReference>
<dbReference type="UniPathway" id="UPA00136">
    <property type="reaction ID" value="UER00199"/>
</dbReference>
<evidence type="ECO:0000256" key="10">
    <source>
        <dbReference type="ARBA" id="ARBA00049486"/>
    </source>
</evidence>
<evidence type="ECO:0000256" key="4">
    <source>
        <dbReference type="ARBA" id="ARBA00018522"/>
    </source>
</evidence>
<evidence type="ECO:0000256" key="1">
    <source>
        <dbReference type="ARBA" id="ARBA00004876"/>
    </source>
</evidence>
<name>A0A1H9ALT6_9LACT</name>
<dbReference type="SUPFAM" id="SSF51161">
    <property type="entry name" value="Trimeric LpxA-like enzymes"/>
    <property type="match status" value="1"/>
</dbReference>
<evidence type="ECO:0000256" key="2">
    <source>
        <dbReference type="ARBA" id="ARBA00007274"/>
    </source>
</evidence>
<reference evidence="12" key="1">
    <citation type="submission" date="2016-10" db="EMBL/GenBank/DDBJ databases">
        <authorList>
            <person name="de Groot N.N."/>
        </authorList>
    </citation>
    <scope>NUCLEOTIDE SEQUENCE [LARGE SCALE GENOMIC DNA]</scope>
    <source>
        <strain evidence="12">DSM 15695</strain>
    </source>
</reference>
<evidence type="ECO:0000256" key="8">
    <source>
        <dbReference type="ARBA" id="ARBA00023192"/>
    </source>
</evidence>
<dbReference type="STRING" id="89093.SAMN04488558_10211"/>
<dbReference type="EC" id="2.3.1.30" evidence="3 11"/>
<keyword evidence="13" id="KW-1185">Reference proteome</keyword>
<dbReference type="PROSITE" id="PS00101">
    <property type="entry name" value="HEXAPEP_TRANSFERASES"/>
    <property type="match status" value="1"/>
</dbReference>
<protein>
    <recommendedName>
        <fullName evidence="4 11">Serine acetyltransferase</fullName>
        <ecNumber evidence="3 11">2.3.1.30</ecNumber>
    </recommendedName>
</protein>